<dbReference type="Gene3D" id="3.40.630.30">
    <property type="match status" value="1"/>
</dbReference>
<dbReference type="SUPFAM" id="SSF55729">
    <property type="entry name" value="Acyl-CoA N-acyltransferases (Nat)"/>
    <property type="match status" value="1"/>
</dbReference>
<feature type="domain" description="N-acetyltransferase" evidence="3">
    <location>
        <begin position="1"/>
        <end position="168"/>
    </location>
</feature>
<dbReference type="RefSeq" id="WP_043210539.1">
    <property type="nucleotide sequence ID" value="NZ_AP022227.1"/>
</dbReference>
<reference evidence="4 5" key="1">
    <citation type="submission" date="2019-12" db="EMBL/GenBank/DDBJ databases">
        <title>complete genome sequences of Pseudomonas putida str. WP8-W18-CRE-01 isolated from wastewater treatment plant effluent.</title>
        <authorList>
            <person name="Sekizuka T."/>
            <person name="Itokawa K."/>
            <person name="Yatsu K."/>
            <person name="Inamine Y."/>
            <person name="Kuroda M."/>
        </authorList>
    </citation>
    <scope>NUCLEOTIDE SEQUENCE [LARGE SCALE GENOMIC DNA]</scope>
    <source>
        <strain evidence="4 5">WP8-W18-CRE-01</strain>
    </source>
</reference>
<proteinExistence type="predicted"/>
<organism evidence="4 5">
    <name type="scientific">Pseudomonas putida</name>
    <name type="common">Arthrobacter siderocapsulatus</name>
    <dbReference type="NCBI Taxonomy" id="303"/>
    <lineage>
        <taxon>Bacteria</taxon>
        <taxon>Pseudomonadati</taxon>
        <taxon>Pseudomonadota</taxon>
        <taxon>Gammaproteobacteria</taxon>
        <taxon>Pseudomonadales</taxon>
        <taxon>Pseudomonadaceae</taxon>
        <taxon>Pseudomonas</taxon>
    </lineage>
</organism>
<dbReference type="GO" id="GO:0016747">
    <property type="term" value="F:acyltransferase activity, transferring groups other than amino-acyl groups"/>
    <property type="evidence" value="ECO:0007669"/>
    <property type="project" value="InterPro"/>
</dbReference>
<dbReference type="PANTHER" id="PTHR43800:SF1">
    <property type="entry name" value="PEPTIDYL-LYSINE N-ACETYLTRANSFERASE YJAB"/>
    <property type="match status" value="1"/>
</dbReference>
<dbReference type="CDD" id="cd04301">
    <property type="entry name" value="NAT_SF"/>
    <property type="match status" value="1"/>
</dbReference>
<name>A0A6S5TAN9_PSEPU</name>
<sequence>MRIRLTHCHDLAQLAAVERSAAQAFKRLPELAWLAQADVLEDATHQCCIAQQASWVAVDEQDVPIGFICAQTTASELHILELSVQEHAQGKGLGRRLLQTAVEAARSRGLQGVTLTTFTDVPWNAPFYARQGFTILEPAQLDERLRGILRSEQAYGLSGRCAMRLAIG</sequence>
<gene>
    <name evidence="4" type="ORF">WP8W18C01_25420</name>
</gene>
<accession>A0A6S5TAN9</accession>
<evidence type="ECO:0000313" key="4">
    <source>
        <dbReference type="EMBL" id="BBT40201.1"/>
    </source>
</evidence>
<dbReference type="EMBL" id="AP022227">
    <property type="protein sequence ID" value="BBT40201.1"/>
    <property type="molecule type" value="Genomic_DNA"/>
</dbReference>
<protein>
    <submittedName>
        <fullName evidence="4">Acetyltransferase</fullName>
    </submittedName>
</protein>
<evidence type="ECO:0000256" key="1">
    <source>
        <dbReference type="ARBA" id="ARBA00022679"/>
    </source>
</evidence>
<keyword evidence="1 4" id="KW-0808">Transferase</keyword>
<evidence type="ECO:0000259" key="3">
    <source>
        <dbReference type="PROSITE" id="PS51186"/>
    </source>
</evidence>
<dbReference type="InterPro" id="IPR016181">
    <property type="entry name" value="Acyl_CoA_acyltransferase"/>
</dbReference>
<evidence type="ECO:0000313" key="5">
    <source>
        <dbReference type="Proteomes" id="UP000515680"/>
    </source>
</evidence>
<dbReference type="Proteomes" id="UP000515680">
    <property type="component" value="Chromosome"/>
</dbReference>
<dbReference type="PANTHER" id="PTHR43800">
    <property type="entry name" value="PEPTIDYL-LYSINE N-ACETYLTRANSFERASE YJAB"/>
    <property type="match status" value="1"/>
</dbReference>
<keyword evidence="2" id="KW-0012">Acyltransferase</keyword>
<evidence type="ECO:0000256" key="2">
    <source>
        <dbReference type="ARBA" id="ARBA00023315"/>
    </source>
</evidence>
<dbReference type="Pfam" id="PF00583">
    <property type="entry name" value="Acetyltransf_1"/>
    <property type="match status" value="1"/>
</dbReference>
<dbReference type="PROSITE" id="PS51186">
    <property type="entry name" value="GNAT"/>
    <property type="match status" value="1"/>
</dbReference>
<dbReference type="InterPro" id="IPR000182">
    <property type="entry name" value="GNAT_dom"/>
</dbReference>
<dbReference type="AlphaFoldDB" id="A0A6S5TAN9"/>